<feature type="domain" description="Ribbon-helix-helix protein CopG" evidence="1">
    <location>
        <begin position="10"/>
        <end position="46"/>
    </location>
</feature>
<dbReference type="RefSeq" id="WP_274456608.1">
    <property type="nucleotide sequence ID" value="NZ_CP067097.1"/>
</dbReference>
<name>A0ABT9XKR2_9BACL</name>
<protein>
    <recommendedName>
        <fullName evidence="1">Ribbon-helix-helix protein CopG domain-containing protein</fullName>
    </recommendedName>
</protein>
<dbReference type="Proteomes" id="UP001232973">
    <property type="component" value="Unassembled WGS sequence"/>
</dbReference>
<evidence type="ECO:0000259" key="1">
    <source>
        <dbReference type="Pfam" id="PF01402"/>
    </source>
</evidence>
<dbReference type="CDD" id="cd21631">
    <property type="entry name" value="RHH_CopG_NikR-like"/>
    <property type="match status" value="1"/>
</dbReference>
<organism evidence="2 3">
    <name type="scientific">Alicyclobacillus cycloheptanicus</name>
    <dbReference type="NCBI Taxonomy" id="1457"/>
    <lineage>
        <taxon>Bacteria</taxon>
        <taxon>Bacillati</taxon>
        <taxon>Bacillota</taxon>
        <taxon>Bacilli</taxon>
        <taxon>Bacillales</taxon>
        <taxon>Alicyclobacillaceae</taxon>
        <taxon>Alicyclobacillus</taxon>
    </lineage>
</organism>
<dbReference type="EMBL" id="JAUSTP010000021">
    <property type="protein sequence ID" value="MDQ0190639.1"/>
    <property type="molecule type" value="Genomic_DNA"/>
</dbReference>
<evidence type="ECO:0000313" key="3">
    <source>
        <dbReference type="Proteomes" id="UP001232973"/>
    </source>
</evidence>
<accession>A0ABT9XKR2</accession>
<dbReference type="InterPro" id="IPR002145">
    <property type="entry name" value="CopG"/>
</dbReference>
<evidence type="ECO:0000313" key="2">
    <source>
        <dbReference type="EMBL" id="MDQ0190639.1"/>
    </source>
</evidence>
<keyword evidence="3" id="KW-1185">Reference proteome</keyword>
<reference evidence="2 3" key="1">
    <citation type="submission" date="2023-07" db="EMBL/GenBank/DDBJ databases">
        <title>Genomic Encyclopedia of Type Strains, Phase IV (KMG-IV): sequencing the most valuable type-strain genomes for metagenomic binning, comparative biology and taxonomic classification.</title>
        <authorList>
            <person name="Goeker M."/>
        </authorList>
    </citation>
    <scope>NUCLEOTIDE SEQUENCE [LARGE SCALE GENOMIC DNA]</scope>
    <source>
        <strain evidence="2 3">DSM 4006</strain>
    </source>
</reference>
<sequence length="133" mass="14837">MATQTDNRVQVRVRVDPDTLALVDAEAVRRGISRDQLIREALDTHLSVMVIQRYTPLLRDAFDSVLQRHVDRLAKLAAKGARSAEATFYLLQAMVEMLDGIDSESAVYEARKKAAAYVRSPLADEVGEYDATD</sequence>
<gene>
    <name evidence="2" type="ORF">J2S03_002506</name>
</gene>
<comment type="caution">
    <text evidence="2">The sequence shown here is derived from an EMBL/GenBank/DDBJ whole genome shotgun (WGS) entry which is preliminary data.</text>
</comment>
<dbReference type="Pfam" id="PF01402">
    <property type="entry name" value="RHH_1"/>
    <property type="match status" value="1"/>
</dbReference>
<proteinExistence type="predicted"/>